<protein>
    <recommendedName>
        <fullName evidence="4">Integral membrane protein</fullName>
    </recommendedName>
</protein>
<keyword evidence="1" id="KW-1133">Transmembrane helix</keyword>
<keyword evidence="1" id="KW-0472">Membrane</keyword>
<name>A0AAW8VZE3_9LACO</name>
<dbReference type="Proteomes" id="UP001254075">
    <property type="component" value="Unassembled WGS sequence"/>
</dbReference>
<feature type="transmembrane region" description="Helical" evidence="1">
    <location>
        <begin position="34"/>
        <end position="51"/>
    </location>
</feature>
<evidence type="ECO:0000313" key="2">
    <source>
        <dbReference type="EMBL" id="MDT7013051.1"/>
    </source>
</evidence>
<sequence>MVFDWRYAFHSFWFLLTYMILLSTSVFLDLGQGMALGTIGALMVVDGLFTHNYPYFNRVDREGIAIVASICAFAVLTLAAGGVSTAWSSLVWDLLAFALAALGGTIDGCLARPTQLDPGDTRRVLIAEGRLVKDSLRFS</sequence>
<proteinExistence type="predicted"/>
<evidence type="ECO:0008006" key="4">
    <source>
        <dbReference type="Google" id="ProtNLM"/>
    </source>
</evidence>
<gene>
    <name evidence="2" type="ORF">RI532_01225</name>
</gene>
<dbReference type="AlphaFoldDB" id="A0AAW8VZE3"/>
<keyword evidence="1" id="KW-0812">Transmembrane</keyword>
<comment type="caution">
    <text evidence="2">The sequence shown here is derived from an EMBL/GenBank/DDBJ whole genome shotgun (WGS) entry which is preliminary data.</text>
</comment>
<accession>A0AAW8VZE3</accession>
<feature type="transmembrane region" description="Helical" evidence="1">
    <location>
        <begin position="63"/>
        <end position="84"/>
    </location>
</feature>
<dbReference type="RefSeq" id="WP_313844329.1">
    <property type="nucleotide sequence ID" value="NZ_JAVLAM010000001.1"/>
</dbReference>
<feature type="transmembrane region" description="Helical" evidence="1">
    <location>
        <begin position="7"/>
        <end position="28"/>
    </location>
</feature>
<evidence type="ECO:0000313" key="3">
    <source>
        <dbReference type="Proteomes" id="UP001254075"/>
    </source>
</evidence>
<feature type="transmembrane region" description="Helical" evidence="1">
    <location>
        <begin position="90"/>
        <end position="110"/>
    </location>
</feature>
<organism evidence="2 3">
    <name type="scientific">Levilactobacillus namurensis</name>
    <dbReference type="NCBI Taxonomy" id="380393"/>
    <lineage>
        <taxon>Bacteria</taxon>
        <taxon>Bacillati</taxon>
        <taxon>Bacillota</taxon>
        <taxon>Bacilli</taxon>
        <taxon>Lactobacillales</taxon>
        <taxon>Lactobacillaceae</taxon>
        <taxon>Levilactobacillus</taxon>
    </lineage>
</organism>
<evidence type="ECO:0000256" key="1">
    <source>
        <dbReference type="SAM" id="Phobius"/>
    </source>
</evidence>
<dbReference type="EMBL" id="JAVLAM010000001">
    <property type="protein sequence ID" value="MDT7013051.1"/>
    <property type="molecule type" value="Genomic_DNA"/>
</dbReference>
<reference evidence="2" key="1">
    <citation type="submission" date="2023-08" db="EMBL/GenBank/DDBJ databases">
        <authorList>
            <person name="Page C.A."/>
            <person name="Perez-Diaz I.M."/>
        </authorList>
    </citation>
    <scope>NUCLEOTIDE SEQUENCE</scope>
    <source>
        <strain evidence="2">3.8.38</strain>
    </source>
</reference>